<comment type="similarity">
    <text evidence="1">Belongs to the sigma-70 factor family. ECF subfamily.</text>
</comment>
<sequence>MNDRPAEHAIRAALLDSAADLLTYFERRVGLDDAPDLLGDLMATAWRRASSLPPSPEEARMWLFGIARHTLNNATRTERRHSHLLQRLRDITTRTVAPASDVGLEVRDAVGRLNEDDAELIRLVHWDGFSIEAAAELIGTPASTARSRYQRAKATLRAALSPSVGE</sequence>
<dbReference type="InterPro" id="IPR036388">
    <property type="entry name" value="WH-like_DNA-bd_sf"/>
</dbReference>
<evidence type="ECO:0000313" key="8">
    <source>
        <dbReference type="Proteomes" id="UP000634579"/>
    </source>
</evidence>
<accession>A0A8I0SDN3</accession>
<dbReference type="GO" id="GO:0003677">
    <property type="term" value="F:DNA binding"/>
    <property type="evidence" value="ECO:0007669"/>
    <property type="project" value="InterPro"/>
</dbReference>
<protein>
    <submittedName>
        <fullName evidence="7">RNA polymerase sigma factor</fullName>
    </submittedName>
</protein>
<evidence type="ECO:0000256" key="4">
    <source>
        <dbReference type="ARBA" id="ARBA00023163"/>
    </source>
</evidence>
<evidence type="ECO:0000259" key="5">
    <source>
        <dbReference type="Pfam" id="PF04542"/>
    </source>
</evidence>
<dbReference type="CDD" id="cd06171">
    <property type="entry name" value="Sigma70_r4"/>
    <property type="match status" value="1"/>
</dbReference>
<dbReference type="GO" id="GO:0006352">
    <property type="term" value="P:DNA-templated transcription initiation"/>
    <property type="evidence" value="ECO:0007669"/>
    <property type="project" value="InterPro"/>
</dbReference>
<dbReference type="RefSeq" id="WP_194676303.1">
    <property type="nucleotide sequence ID" value="NZ_JADKRP010000008.1"/>
</dbReference>
<evidence type="ECO:0000256" key="3">
    <source>
        <dbReference type="ARBA" id="ARBA00023082"/>
    </source>
</evidence>
<dbReference type="InterPro" id="IPR007627">
    <property type="entry name" value="RNA_pol_sigma70_r2"/>
</dbReference>
<evidence type="ECO:0000259" key="6">
    <source>
        <dbReference type="Pfam" id="PF08281"/>
    </source>
</evidence>
<keyword evidence="2" id="KW-0805">Transcription regulation</keyword>
<dbReference type="NCBIfam" id="TIGR02937">
    <property type="entry name" value="sigma70-ECF"/>
    <property type="match status" value="1"/>
</dbReference>
<dbReference type="InterPro" id="IPR039425">
    <property type="entry name" value="RNA_pol_sigma-70-like"/>
</dbReference>
<dbReference type="AlphaFoldDB" id="A0A8I0SDN3"/>
<keyword evidence="4" id="KW-0804">Transcription</keyword>
<reference evidence="7 8" key="1">
    <citation type="submission" date="2020-10" db="EMBL/GenBank/DDBJ databases">
        <title>Draft genome sequences of plant-associated actinobacteria.</title>
        <authorList>
            <person name="Tarlachkov S.V."/>
            <person name="Starodumova I.P."/>
            <person name="Dorofeeva L.V."/>
            <person name="Prisyazhnaya N.V."/>
            <person name="Roubtsova T.V."/>
            <person name="Chizhov V.N."/>
            <person name="Nadler S.A."/>
            <person name="Subbotin S.A."/>
            <person name="Evtushenko L.I."/>
        </authorList>
    </citation>
    <scope>NUCLEOTIDE SEQUENCE [LARGE SCALE GENOMIC DNA]</scope>
    <source>
        <strain evidence="7 8">VKM Ac-2886</strain>
    </source>
</reference>
<dbReference type="PANTHER" id="PTHR43133:SF25">
    <property type="entry name" value="RNA POLYMERASE SIGMA FACTOR RFAY-RELATED"/>
    <property type="match status" value="1"/>
</dbReference>
<dbReference type="InterPro" id="IPR013325">
    <property type="entry name" value="RNA_pol_sigma_r2"/>
</dbReference>
<comment type="caution">
    <text evidence="7">The sequence shown here is derived from an EMBL/GenBank/DDBJ whole genome shotgun (WGS) entry which is preliminary data.</text>
</comment>
<dbReference type="SUPFAM" id="SSF88659">
    <property type="entry name" value="Sigma3 and sigma4 domains of RNA polymerase sigma factors"/>
    <property type="match status" value="1"/>
</dbReference>
<dbReference type="Pfam" id="PF08281">
    <property type="entry name" value="Sigma70_r4_2"/>
    <property type="match status" value="1"/>
</dbReference>
<dbReference type="InterPro" id="IPR013249">
    <property type="entry name" value="RNA_pol_sigma70_r4_t2"/>
</dbReference>
<evidence type="ECO:0000313" key="7">
    <source>
        <dbReference type="EMBL" id="MBF4632735.1"/>
    </source>
</evidence>
<dbReference type="Gene3D" id="1.10.10.10">
    <property type="entry name" value="Winged helix-like DNA-binding domain superfamily/Winged helix DNA-binding domain"/>
    <property type="match status" value="1"/>
</dbReference>
<keyword evidence="3" id="KW-0731">Sigma factor</keyword>
<dbReference type="InterPro" id="IPR013324">
    <property type="entry name" value="RNA_pol_sigma_r3/r4-like"/>
</dbReference>
<organism evidence="7 8">
    <name type="scientific">Clavibacter phaseoli</name>
    <dbReference type="NCBI Taxonomy" id="1734031"/>
    <lineage>
        <taxon>Bacteria</taxon>
        <taxon>Bacillati</taxon>
        <taxon>Actinomycetota</taxon>
        <taxon>Actinomycetes</taxon>
        <taxon>Micrococcales</taxon>
        <taxon>Microbacteriaceae</taxon>
        <taxon>Clavibacter</taxon>
    </lineage>
</organism>
<proteinExistence type="inferred from homology"/>
<dbReference type="SUPFAM" id="SSF88946">
    <property type="entry name" value="Sigma2 domain of RNA polymerase sigma factors"/>
    <property type="match status" value="1"/>
</dbReference>
<dbReference type="Gene3D" id="1.10.1740.10">
    <property type="match status" value="1"/>
</dbReference>
<evidence type="ECO:0000256" key="2">
    <source>
        <dbReference type="ARBA" id="ARBA00023015"/>
    </source>
</evidence>
<name>A0A8I0SDN3_9MICO</name>
<feature type="domain" description="RNA polymerase sigma factor 70 region 4 type 2" evidence="6">
    <location>
        <begin position="105"/>
        <end position="156"/>
    </location>
</feature>
<gene>
    <name evidence="7" type="ORF">ITJ42_16060</name>
</gene>
<dbReference type="InterPro" id="IPR014284">
    <property type="entry name" value="RNA_pol_sigma-70_dom"/>
</dbReference>
<dbReference type="Proteomes" id="UP000634579">
    <property type="component" value="Unassembled WGS sequence"/>
</dbReference>
<dbReference type="Pfam" id="PF04542">
    <property type="entry name" value="Sigma70_r2"/>
    <property type="match status" value="1"/>
</dbReference>
<dbReference type="EMBL" id="JADKRP010000008">
    <property type="protein sequence ID" value="MBF4632735.1"/>
    <property type="molecule type" value="Genomic_DNA"/>
</dbReference>
<dbReference type="PANTHER" id="PTHR43133">
    <property type="entry name" value="RNA POLYMERASE ECF-TYPE SIGMA FACTO"/>
    <property type="match status" value="1"/>
</dbReference>
<feature type="domain" description="RNA polymerase sigma-70 region 2" evidence="5">
    <location>
        <begin position="32"/>
        <end position="80"/>
    </location>
</feature>
<keyword evidence="8" id="KW-1185">Reference proteome</keyword>
<evidence type="ECO:0000256" key="1">
    <source>
        <dbReference type="ARBA" id="ARBA00010641"/>
    </source>
</evidence>
<dbReference type="GO" id="GO:0016987">
    <property type="term" value="F:sigma factor activity"/>
    <property type="evidence" value="ECO:0007669"/>
    <property type="project" value="UniProtKB-KW"/>
</dbReference>